<gene>
    <name evidence="1" type="ORF">Amon02_000453800</name>
</gene>
<reference evidence="1" key="1">
    <citation type="submission" date="2023-04" db="EMBL/GenBank/DDBJ databases">
        <title>Ambrosiozyma monospora NBRC 10751.</title>
        <authorList>
            <person name="Ichikawa N."/>
            <person name="Sato H."/>
            <person name="Tonouchi N."/>
        </authorList>
    </citation>
    <scope>NUCLEOTIDE SEQUENCE</scope>
    <source>
        <strain evidence="1">NBRC 10751</strain>
    </source>
</reference>
<dbReference type="EMBL" id="BSXS01003139">
    <property type="protein sequence ID" value="GME80618.1"/>
    <property type="molecule type" value="Genomic_DNA"/>
</dbReference>
<sequence length="188" mass="22733">MSSSLREPWKYMTWVGFYDLPNMSNFLHITRDLPTEVQSLILALIAQEYFVYDCKIRGNLDKTRSERLLLFKFIINWYSSIPLTIEFKDPHKETPVTCHFHLRDNICVQIKLNLTCYPYVFRYCHLYHLKIDVTAWEEPFLLPFIIQFLEEQKPAKFTVYAKENWFIWSEDYLLKEYATEVHVSEKKL</sequence>
<comment type="caution">
    <text evidence="1">The sequence shown here is derived from an EMBL/GenBank/DDBJ whole genome shotgun (WGS) entry which is preliminary data.</text>
</comment>
<protein>
    <submittedName>
        <fullName evidence="1">Unnamed protein product</fullName>
    </submittedName>
</protein>
<evidence type="ECO:0000313" key="1">
    <source>
        <dbReference type="EMBL" id="GME80618.1"/>
    </source>
</evidence>
<evidence type="ECO:0000313" key="2">
    <source>
        <dbReference type="Proteomes" id="UP001165064"/>
    </source>
</evidence>
<proteinExistence type="predicted"/>
<accession>A0ACB5T3B1</accession>
<keyword evidence="2" id="KW-1185">Reference proteome</keyword>
<dbReference type="Proteomes" id="UP001165064">
    <property type="component" value="Unassembled WGS sequence"/>
</dbReference>
<name>A0ACB5T3B1_AMBMO</name>
<organism evidence="1 2">
    <name type="scientific">Ambrosiozyma monospora</name>
    <name type="common">Yeast</name>
    <name type="synonym">Endomycopsis monosporus</name>
    <dbReference type="NCBI Taxonomy" id="43982"/>
    <lineage>
        <taxon>Eukaryota</taxon>
        <taxon>Fungi</taxon>
        <taxon>Dikarya</taxon>
        <taxon>Ascomycota</taxon>
        <taxon>Saccharomycotina</taxon>
        <taxon>Pichiomycetes</taxon>
        <taxon>Pichiales</taxon>
        <taxon>Pichiaceae</taxon>
        <taxon>Ambrosiozyma</taxon>
    </lineage>
</organism>